<evidence type="ECO:0000313" key="9">
    <source>
        <dbReference type="EMBL" id="KAJ4153413.1"/>
    </source>
</evidence>
<accession>A0A9W8QEG1</accession>
<gene>
    <name evidence="9" type="ORF">LMH87_009901</name>
</gene>
<evidence type="ECO:0000256" key="4">
    <source>
        <dbReference type="ARBA" id="ARBA00023002"/>
    </source>
</evidence>
<dbReference type="SUPFAM" id="SSF51905">
    <property type="entry name" value="FAD/NAD(P)-binding domain"/>
    <property type="match status" value="1"/>
</dbReference>
<name>A0A9W8QEG1_AKAMU</name>
<dbReference type="KEGG" id="amus:LMH87_009901"/>
<reference evidence="9" key="1">
    <citation type="journal article" date="2023" name="Access Microbiol">
        <title>De-novo genome assembly for Akanthomyces muscarius, a biocontrol agent of insect agricultural pests.</title>
        <authorList>
            <person name="Erdos Z."/>
            <person name="Studholme D.J."/>
            <person name="Raymond B."/>
            <person name="Sharma M."/>
        </authorList>
    </citation>
    <scope>NUCLEOTIDE SEQUENCE</scope>
    <source>
        <strain evidence="9">Ve6</strain>
    </source>
</reference>
<dbReference type="Pfam" id="PF01266">
    <property type="entry name" value="DAO"/>
    <property type="match status" value="1"/>
</dbReference>
<dbReference type="InterPro" id="IPR002938">
    <property type="entry name" value="FAD-bd"/>
</dbReference>
<dbReference type="GeneID" id="80897060"/>
<evidence type="ECO:0000256" key="3">
    <source>
        <dbReference type="ARBA" id="ARBA00022827"/>
    </source>
</evidence>
<dbReference type="Pfam" id="PF01494">
    <property type="entry name" value="FAD_binding_3"/>
    <property type="match status" value="1"/>
</dbReference>
<evidence type="ECO:0000256" key="5">
    <source>
        <dbReference type="ARBA" id="ARBA00023033"/>
    </source>
</evidence>
<keyword evidence="5" id="KW-0503">Monooxygenase</keyword>
<dbReference type="EMBL" id="JAJHUN010000008">
    <property type="protein sequence ID" value="KAJ4153413.1"/>
    <property type="molecule type" value="Genomic_DNA"/>
</dbReference>
<dbReference type="PRINTS" id="PR00419">
    <property type="entry name" value="ADXRDTASE"/>
</dbReference>
<evidence type="ECO:0000313" key="10">
    <source>
        <dbReference type="Proteomes" id="UP001144673"/>
    </source>
</evidence>
<keyword evidence="3" id="KW-0274">FAD</keyword>
<dbReference type="InterPro" id="IPR036188">
    <property type="entry name" value="FAD/NAD-bd_sf"/>
</dbReference>
<keyword evidence="6" id="KW-0812">Transmembrane</keyword>
<keyword evidence="2" id="KW-0285">Flavoprotein</keyword>
<dbReference type="PANTHER" id="PTHR13789">
    <property type="entry name" value="MONOOXYGENASE"/>
    <property type="match status" value="1"/>
</dbReference>
<comment type="similarity">
    <text evidence="1">Belongs to the paxM FAD-dependent monooxygenase family.</text>
</comment>
<feature type="domain" description="FAD-binding" evidence="8">
    <location>
        <begin position="188"/>
        <end position="223"/>
    </location>
</feature>
<dbReference type="Proteomes" id="UP001144673">
    <property type="component" value="Chromosome 5"/>
</dbReference>
<keyword evidence="4" id="KW-0560">Oxidoreductase</keyword>
<dbReference type="PANTHER" id="PTHR13789:SF309">
    <property type="entry name" value="PUTATIVE (AFU_ORTHOLOGUE AFUA_6G14510)-RELATED"/>
    <property type="match status" value="1"/>
</dbReference>
<dbReference type="RefSeq" id="XP_056054071.1">
    <property type="nucleotide sequence ID" value="XM_056196976.1"/>
</dbReference>
<comment type="caution">
    <text evidence="9">The sequence shown here is derived from an EMBL/GenBank/DDBJ whole genome shotgun (WGS) entry which is preliminary data.</text>
</comment>
<keyword evidence="6" id="KW-1133">Transmembrane helix</keyword>
<evidence type="ECO:0008006" key="11">
    <source>
        <dbReference type="Google" id="ProtNLM"/>
    </source>
</evidence>
<feature type="domain" description="FAD dependent oxidoreductase" evidence="7">
    <location>
        <begin position="22"/>
        <end position="107"/>
    </location>
</feature>
<dbReference type="Gene3D" id="3.50.50.60">
    <property type="entry name" value="FAD/NAD(P)-binding domain"/>
    <property type="match status" value="2"/>
</dbReference>
<proteinExistence type="inferred from homology"/>
<evidence type="ECO:0000259" key="8">
    <source>
        <dbReference type="Pfam" id="PF01494"/>
    </source>
</evidence>
<evidence type="ECO:0000259" key="7">
    <source>
        <dbReference type="Pfam" id="PF01266"/>
    </source>
</evidence>
<feature type="transmembrane region" description="Helical" evidence="6">
    <location>
        <begin position="20"/>
        <end position="40"/>
    </location>
</feature>
<sequence length="288" mass="31811">MSPRIAAPSIMAQDKTPKILNIAIIGAGVAGLSTAIALRIHGAQPQNVVVFEKHPEAEPTFSIRSASRTKVLGYQVEPLNPLTAYSVNVSREKLAADPDLKFFLNRSGFWSGPYSGVNHMDMPDFRDSCNFCFTIEKDDGSAGEWYKQCDVDQVRRQYAAFEPRIHKILDLASEAPYIWKLSDIPALETWRSSGSRVVLLGDAAHTMLPYAAMGAASGIEDSLCIAEYQKTSCHFHHRAPNEDNHGRRLEDFDPPAVATGSFVPSTRAHLLEYDVYLHTVAYLKAMAA</sequence>
<evidence type="ECO:0000256" key="1">
    <source>
        <dbReference type="ARBA" id="ARBA00007992"/>
    </source>
</evidence>
<protein>
    <recommendedName>
        <fullName evidence="11">FAD-binding domain-containing protein</fullName>
    </recommendedName>
</protein>
<evidence type="ECO:0000256" key="2">
    <source>
        <dbReference type="ARBA" id="ARBA00022630"/>
    </source>
</evidence>
<organism evidence="9 10">
    <name type="scientific">Akanthomyces muscarius</name>
    <name type="common">Entomopathogenic fungus</name>
    <name type="synonym">Lecanicillium muscarium</name>
    <dbReference type="NCBI Taxonomy" id="2231603"/>
    <lineage>
        <taxon>Eukaryota</taxon>
        <taxon>Fungi</taxon>
        <taxon>Dikarya</taxon>
        <taxon>Ascomycota</taxon>
        <taxon>Pezizomycotina</taxon>
        <taxon>Sordariomycetes</taxon>
        <taxon>Hypocreomycetidae</taxon>
        <taxon>Hypocreales</taxon>
        <taxon>Cordycipitaceae</taxon>
        <taxon>Akanthomyces</taxon>
    </lineage>
</organism>
<keyword evidence="10" id="KW-1185">Reference proteome</keyword>
<evidence type="ECO:0000256" key="6">
    <source>
        <dbReference type="SAM" id="Phobius"/>
    </source>
</evidence>
<dbReference type="AlphaFoldDB" id="A0A9W8QEG1"/>
<dbReference type="GO" id="GO:0004497">
    <property type="term" value="F:monooxygenase activity"/>
    <property type="evidence" value="ECO:0007669"/>
    <property type="project" value="UniProtKB-KW"/>
</dbReference>
<dbReference type="InterPro" id="IPR006076">
    <property type="entry name" value="FAD-dep_OxRdtase"/>
</dbReference>
<dbReference type="InterPro" id="IPR050493">
    <property type="entry name" value="FAD-dep_Monooxygenase_BioMet"/>
</dbReference>
<keyword evidence="6" id="KW-0472">Membrane</keyword>
<dbReference type="GO" id="GO:0071949">
    <property type="term" value="F:FAD binding"/>
    <property type="evidence" value="ECO:0007669"/>
    <property type="project" value="InterPro"/>
</dbReference>